<dbReference type="Pfam" id="PF02636">
    <property type="entry name" value="Methyltransf_28"/>
    <property type="match status" value="1"/>
</dbReference>
<dbReference type="InterPro" id="IPR029063">
    <property type="entry name" value="SAM-dependent_MTases_sf"/>
</dbReference>
<dbReference type="AlphaFoldDB" id="A0A1S2LUV1"/>
<evidence type="ECO:0000313" key="4">
    <source>
        <dbReference type="Proteomes" id="UP000180098"/>
    </source>
</evidence>
<dbReference type="GO" id="GO:0035243">
    <property type="term" value="F:protein-arginine omega-N symmetric methyltransferase activity"/>
    <property type="evidence" value="ECO:0007669"/>
    <property type="project" value="TreeGrafter"/>
</dbReference>
<keyword evidence="2" id="KW-0808">Transferase</keyword>
<keyword evidence="4" id="KW-1185">Reference proteome</keyword>
<dbReference type="Proteomes" id="UP000180098">
    <property type="component" value="Unassembled WGS sequence"/>
</dbReference>
<keyword evidence="1" id="KW-0489">Methyltransferase</keyword>
<gene>
    <name evidence="3" type="ORF">BKP35_03570</name>
</gene>
<dbReference type="InterPro" id="IPR038375">
    <property type="entry name" value="NDUFAF7_sf"/>
</dbReference>
<evidence type="ECO:0000256" key="2">
    <source>
        <dbReference type="ARBA" id="ARBA00022679"/>
    </source>
</evidence>
<name>A0A1S2LUV1_9BACI</name>
<evidence type="ECO:0008006" key="5">
    <source>
        <dbReference type="Google" id="ProtNLM"/>
    </source>
</evidence>
<sequence>MITYADYMSLALYDPEIGYYMKTNKKLGTEGDFYTSSGVHSVFGQVFAHFFLDVIEKEGLPPIICEFGGGDGRFAKAVMDEWERLKPEGKEDLSYVIIEMSPYHREEQKKLLANNEGFRQYDSLNSLKQQMGEEFKGIIFSNELIDAFPVHVVEKCRDDLYEIYVTVDESDGLTEKYQLCTDERILSWLCSYGPTLKEGQRIEVPLYMNQWITEINEFMNKGLLLTIDYGYTKEQWQMPERKDGSLRGYFKHQLINNPLLHPTEMDITSHIHIDAYNEITEENNFNKVIDLKQNRFLLMIGILKFLQEYHDPNPFSEKSKLNRAIQTLINDSGMSAAFHVFVHSKQLTETDHYRFLSEDPYKM</sequence>
<evidence type="ECO:0000256" key="1">
    <source>
        <dbReference type="ARBA" id="ARBA00022603"/>
    </source>
</evidence>
<dbReference type="Gene3D" id="3.40.50.12710">
    <property type="match status" value="1"/>
</dbReference>
<dbReference type="PANTHER" id="PTHR12049:SF7">
    <property type="entry name" value="PROTEIN ARGININE METHYLTRANSFERASE NDUFAF7, MITOCHONDRIAL"/>
    <property type="match status" value="1"/>
</dbReference>
<accession>A0A1S2LUV1</accession>
<comment type="caution">
    <text evidence="3">The sequence shown here is derived from an EMBL/GenBank/DDBJ whole genome shotgun (WGS) entry which is preliminary data.</text>
</comment>
<dbReference type="GO" id="GO:0032259">
    <property type="term" value="P:methylation"/>
    <property type="evidence" value="ECO:0007669"/>
    <property type="project" value="UniProtKB-KW"/>
</dbReference>
<evidence type="ECO:0000313" key="3">
    <source>
        <dbReference type="EMBL" id="OIJ16311.1"/>
    </source>
</evidence>
<organism evidence="3 4">
    <name type="scientific">Anaerobacillus arseniciselenatis</name>
    <dbReference type="NCBI Taxonomy" id="85682"/>
    <lineage>
        <taxon>Bacteria</taxon>
        <taxon>Bacillati</taxon>
        <taxon>Bacillota</taxon>
        <taxon>Bacilli</taxon>
        <taxon>Bacillales</taxon>
        <taxon>Bacillaceae</taxon>
        <taxon>Anaerobacillus</taxon>
    </lineage>
</organism>
<reference evidence="3 4" key="1">
    <citation type="submission" date="2016-10" db="EMBL/GenBank/DDBJ databases">
        <title>Draft genome sequences of four alkaliphilic bacteria belonging to the Anaerobacillus genus.</title>
        <authorList>
            <person name="Bassil N.M."/>
            <person name="Lloyd J.R."/>
        </authorList>
    </citation>
    <scope>NUCLEOTIDE SEQUENCE [LARGE SCALE GENOMIC DNA]</scope>
    <source>
        <strain evidence="3 4">DSM 15340</strain>
    </source>
</reference>
<protein>
    <recommendedName>
        <fullName evidence="5">SAM-dependent methyltransferase</fullName>
    </recommendedName>
</protein>
<dbReference type="PANTHER" id="PTHR12049">
    <property type="entry name" value="PROTEIN ARGININE METHYLTRANSFERASE NDUFAF7, MITOCHONDRIAL"/>
    <property type="match status" value="1"/>
</dbReference>
<proteinExistence type="predicted"/>
<dbReference type="SUPFAM" id="SSF53335">
    <property type="entry name" value="S-adenosyl-L-methionine-dependent methyltransferases"/>
    <property type="match status" value="1"/>
</dbReference>
<dbReference type="InterPro" id="IPR003788">
    <property type="entry name" value="NDUFAF7"/>
</dbReference>
<dbReference type="EMBL" id="MLQQ01000001">
    <property type="protein sequence ID" value="OIJ16311.1"/>
    <property type="molecule type" value="Genomic_DNA"/>
</dbReference>